<name>A0AB39V9S0_9FUSO</name>
<evidence type="ECO:0000256" key="3">
    <source>
        <dbReference type="ARBA" id="ARBA00038858"/>
    </source>
</evidence>
<gene>
    <name evidence="6" type="primary">wecB</name>
    <name evidence="6" type="ORF">AB8B23_00310</name>
</gene>
<evidence type="ECO:0000259" key="5">
    <source>
        <dbReference type="Pfam" id="PF02350"/>
    </source>
</evidence>
<feature type="domain" description="UDP-N-acetylglucosamine 2-epimerase" evidence="5">
    <location>
        <begin position="24"/>
        <end position="365"/>
    </location>
</feature>
<comment type="similarity">
    <text evidence="2 4">Belongs to the UDP-N-acetylglucosamine 2-epimerase family.</text>
</comment>
<dbReference type="EMBL" id="CP165646">
    <property type="protein sequence ID" value="XDU64669.1"/>
    <property type="molecule type" value="Genomic_DNA"/>
</dbReference>
<organism evidence="6">
    <name type="scientific">Leptotrichia mesophila</name>
    <dbReference type="NCBI Taxonomy" id="3239303"/>
    <lineage>
        <taxon>Bacteria</taxon>
        <taxon>Fusobacteriati</taxon>
        <taxon>Fusobacteriota</taxon>
        <taxon>Fusobacteriia</taxon>
        <taxon>Fusobacteriales</taxon>
        <taxon>Leptotrichiaceae</taxon>
        <taxon>Leptotrichia</taxon>
    </lineage>
</organism>
<accession>A0AB39V9S0</accession>
<sequence>MLKIMFVFGTRPEAIKMAPLVLESLKQKDKFKVKVVITGQHKEMLDEVLKIFKIVPDYDLKIMKKEQTIIDISISILEKMDKIIKKEKPEIIFVHGDTSTALNTAMVSFYNKIKVAHIEAGLRSYNMYSPFPEEMNRKLISSLTTYHFAPTENNKQNLLKENIKENVFVTGNTVIDALFSVIKENYVFESEILNNIDFKNKNIILLTCHRRENLGERMKDIFESLLEIIHQNKDIEIIFPMHKNPKIREIVNKVIGCQKQIHLIEPLGYVSFVNLMKKVKLILTDSGGIQEEAPALGKPVFVLRTETERSEALEAGTIKLIGVKKNNIINEVEEILKDKKKYNLMSQAKNPYGVGDSSKKILKIIDKIKER</sequence>
<dbReference type="PANTHER" id="PTHR43174">
    <property type="entry name" value="UDP-N-ACETYLGLUCOSAMINE 2-EPIMERASE"/>
    <property type="match status" value="1"/>
</dbReference>
<dbReference type="EC" id="5.1.3.14" evidence="3"/>
<keyword evidence="1 4" id="KW-0413">Isomerase</keyword>
<dbReference type="AlphaFoldDB" id="A0AB39V9S0"/>
<evidence type="ECO:0000313" key="6">
    <source>
        <dbReference type="EMBL" id="XDU64669.1"/>
    </source>
</evidence>
<evidence type="ECO:0000256" key="2">
    <source>
        <dbReference type="ARBA" id="ARBA00038209"/>
    </source>
</evidence>
<reference evidence="6" key="1">
    <citation type="submission" date="2024-07" db="EMBL/GenBank/DDBJ databases">
        <authorList>
            <person name="Li X.-J."/>
            <person name="Wang X."/>
        </authorList>
    </citation>
    <scope>NUCLEOTIDE SEQUENCE</scope>
    <source>
        <strain evidence="6">HSP-342</strain>
    </source>
</reference>
<dbReference type="InterPro" id="IPR003331">
    <property type="entry name" value="UDP_GlcNAc_Epimerase_2_dom"/>
</dbReference>
<dbReference type="NCBIfam" id="TIGR00236">
    <property type="entry name" value="wecB"/>
    <property type="match status" value="1"/>
</dbReference>
<proteinExistence type="inferred from homology"/>
<evidence type="ECO:0000256" key="1">
    <source>
        <dbReference type="ARBA" id="ARBA00023235"/>
    </source>
</evidence>
<dbReference type="PANTHER" id="PTHR43174:SF2">
    <property type="entry name" value="UDP-N-ACETYLGLUCOSAMINE 2-EPIMERASE"/>
    <property type="match status" value="1"/>
</dbReference>
<evidence type="ECO:0000256" key="4">
    <source>
        <dbReference type="RuleBase" id="RU003513"/>
    </source>
</evidence>
<dbReference type="Gene3D" id="3.40.50.2000">
    <property type="entry name" value="Glycogen Phosphorylase B"/>
    <property type="match status" value="2"/>
</dbReference>
<protein>
    <recommendedName>
        <fullName evidence="3">UDP-N-acetylglucosamine 2-epimerase (non-hydrolyzing)</fullName>
        <ecNumber evidence="3">5.1.3.14</ecNumber>
    </recommendedName>
</protein>
<dbReference type="KEGG" id="lmes:AB8B23_00310"/>
<dbReference type="CDD" id="cd03786">
    <property type="entry name" value="GTB_UDP-GlcNAc_2-Epimerase"/>
    <property type="match status" value="1"/>
</dbReference>
<dbReference type="RefSeq" id="WP_369712964.1">
    <property type="nucleotide sequence ID" value="NZ_CP165646.1"/>
</dbReference>
<dbReference type="SUPFAM" id="SSF53756">
    <property type="entry name" value="UDP-Glycosyltransferase/glycogen phosphorylase"/>
    <property type="match status" value="1"/>
</dbReference>
<dbReference type="InterPro" id="IPR029767">
    <property type="entry name" value="WecB-like"/>
</dbReference>
<dbReference type="GO" id="GO:0008761">
    <property type="term" value="F:UDP-N-acetylglucosamine 2-epimerase activity"/>
    <property type="evidence" value="ECO:0007669"/>
    <property type="project" value="UniProtKB-EC"/>
</dbReference>
<dbReference type="Pfam" id="PF02350">
    <property type="entry name" value="Epimerase_2"/>
    <property type="match status" value="1"/>
</dbReference>